<keyword evidence="1" id="KW-0479">Metal-binding</keyword>
<keyword evidence="1" id="KW-0812">Transmembrane</keyword>
<proteinExistence type="inferred from homology"/>
<dbReference type="GO" id="GO:0008270">
    <property type="term" value="F:zinc ion binding"/>
    <property type="evidence" value="ECO:0007669"/>
    <property type="project" value="UniProtKB-KW"/>
</dbReference>
<sequence>MLTRVRHLFRPETQESLIKKYTRDLSTITSQIHSLDKTLKKKDVTQAKWQRNFNIYGSSLLIALTAVLYTFFKTKAALWLVVAASFAAFIALKVCIKKWFNFSAQRTSLKMDKLKAEHQEKLEALKQKTHFYSTNSLIQRFSSGEYQAEDAITLMDEEMKKKHEELGQLQEELRNLKHQEDTQESQAKREKWFDKMLGVLSGGDAVNAQIRPIICQKCGKHAGSYMLPGMPLQYVCPLCGWELKSESADSVKVGDEKKSDSTLSKEPI</sequence>
<keyword evidence="6" id="KW-1185">Reference proteome</keyword>
<keyword evidence="1" id="KW-0862">Zinc</keyword>
<keyword evidence="2" id="KW-0175">Coiled coil</keyword>
<dbReference type="Proteomes" id="UP000191024">
    <property type="component" value="Chromosome C"/>
</dbReference>
<dbReference type="GO" id="GO:0071788">
    <property type="term" value="P:endoplasmic reticulum tubular network maintenance"/>
    <property type="evidence" value="ECO:0007669"/>
    <property type="project" value="UniProtKB-UniRule"/>
</dbReference>
<feature type="domain" description="Lunapark zinc ribbon" evidence="4">
    <location>
        <begin position="192"/>
        <end position="240"/>
    </location>
</feature>
<dbReference type="Pfam" id="PF10058">
    <property type="entry name" value="Zn_ribbon_10"/>
    <property type="match status" value="1"/>
</dbReference>
<evidence type="ECO:0000256" key="1">
    <source>
        <dbReference type="RuleBase" id="RU367073"/>
    </source>
</evidence>
<keyword evidence="1" id="KW-1133">Transmembrane helix</keyword>
<dbReference type="OrthoDB" id="1725934at2759"/>
<organism evidence="5 6">
    <name type="scientific">Lachancea mirantina</name>
    <dbReference type="NCBI Taxonomy" id="1230905"/>
    <lineage>
        <taxon>Eukaryota</taxon>
        <taxon>Fungi</taxon>
        <taxon>Dikarya</taxon>
        <taxon>Ascomycota</taxon>
        <taxon>Saccharomycotina</taxon>
        <taxon>Saccharomycetes</taxon>
        <taxon>Saccharomycetales</taxon>
        <taxon>Saccharomycetaceae</taxon>
        <taxon>Lachancea</taxon>
    </lineage>
</organism>
<feature type="compositionally biased region" description="Basic and acidic residues" evidence="3">
    <location>
        <begin position="247"/>
        <end position="260"/>
    </location>
</feature>
<comment type="subcellular location">
    <subcellularLocation>
        <location evidence="1">Endoplasmic reticulum membrane</location>
        <topology evidence="1">Multi-pass membrane protein</topology>
    </subcellularLocation>
</comment>
<evidence type="ECO:0000256" key="2">
    <source>
        <dbReference type="SAM" id="Coils"/>
    </source>
</evidence>
<dbReference type="STRING" id="1230905.A0A1G4J0C2"/>
<dbReference type="EMBL" id="LT598466">
    <property type="protein sequence ID" value="SCU82790.1"/>
    <property type="molecule type" value="Genomic_DNA"/>
</dbReference>
<gene>
    <name evidence="5" type="ORF">LAMI_0C00914G</name>
</gene>
<feature type="transmembrane region" description="Helical" evidence="1">
    <location>
        <begin position="53"/>
        <end position="72"/>
    </location>
</feature>
<dbReference type="PANTHER" id="PTHR22166:SF12">
    <property type="entry name" value="ENDOPLASMIC RETICULUM JUNCTION FORMATION PROTEIN LUNAPARK"/>
    <property type="match status" value="1"/>
</dbReference>
<comment type="function">
    <text evidence="1">Plays a role in determining ER morphology.</text>
</comment>
<dbReference type="PANTHER" id="PTHR22166">
    <property type="entry name" value="ENDOPLASMIC RETICULUM JUNCTION FORMATION PROTEIN LUNAPARK"/>
    <property type="match status" value="1"/>
</dbReference>
<feature type="region of interest" description="Disordered" evidence="3">
    <location>
        <begin position="247"/>
        <end position="268"/>
    </location>
</feature>
<dbReference type="InterPro" id="IPR019273">
    <property type="entry name" value="Lunapark_Znf"/>
</dbReference>
<evidence type="ECO:0000313" key="6">
    <source>
        <dbReference type="Proteomes" id="UP000191024"/>
    </source>
</evidence>
<accession>A0A1G4J0C2</accession>
<comment type="domain">
    <text evidence="1">The C4-type zinc finger motif is necessary both for its ER three-way tubular junction localization and formation.</text>
</comment>
<dbReference type="InterPro" id="IPR040115">
    <property type="entry name" value="Lnp"/>
</dbReference>
<keyword evidence="1" id="KW-0256">Endoplasmic reticulum</keyword>
<keyword evidence="1" id="KW-0863">Zinc-finger</keyword>
<dbReference type="AlphaFoldDB" id="A0A1G4J0C2"/>
<dbReference type="GO" id="GO:1903373">
    <property type="term" value="P:positive regulation of endoplasmic reticulum tubular network organization"/>
    <property type="evidence" value="ECO:0007669"/>
    <property type="project" value="UniProtKB-UniRule"/>
</dbReference>
<evidence type="ECO:0000313" key="5">
    <source>
        <dbReference type="EMBL" id="SCU82790.1"/>
    </source>
</evidence>
<evidence type="ECO:0000256" key="3">
    <source>
        <dbReference type="SAM" id="MobiDB-lite"/>
    </source>
</evidence>
<reference evidence="6" key="1">
    <citation type="submission" date="2016-03" db="EMBL/GenBank/DDBJ databases">
        <authorList>
            <person name="Devillers H."/>
        </authorList>
    </citation>
    <scope>NUCLEOTIDE SEQUENCE [LARGE SCALE GENOMIC DNA]</scope>
</reference>
<feature type="coiled-coil region" evidence="2">
    <location>
        <begin position="152"/>
        <end position="186"/>
    </location>
</feature>
<name>A0A1G4J0C2_9SACH</name>
<feature type="transmembrane region" description="Helical" evidence="1">
    <location>
        <begin position="78"/>
        <end position="96"/>
    </location>
</feature>
<dbReference type="GO" id="GO:0098826">
    <property type="term" value="C:endoplasmic reticulum tubular network membrane"/>
    <property type="evidence" value="ECO:0007669"/>
    <property type="project" value="UniProtKB-UniRule"/>
</dbReference>
<protein>
    <recommendedName>
        <fullName evidence="1">Endoplasmic reticulum junction formation protein lunapark</fullName>
    </recommendedName>
</protein>
<comment type="similarity">
    <text evidence="1">Belongs to the lunapark family.</text>
</comment>
<evidence type="ECO:0000259" key="4">
    <source>
        <dbReference type="Pfam" id="PF10058"/>
    </source>
</evidence>
<keyword evidence="1" id="KW-0472">Membrane</keyword>